<dbReference type="EMBL" id="CM042012">
    <property type="protein sequence ID" value="KAI3753511.1"/>
    <property type="molecule type" value="Genomic_DNA"/>
</dbReference>
<accession>A0ACB9E406</accession>
<organism evidence="1 2">
    <name type="scientific">Cichorium intybus</name>
    <name type="common">Chicory</name>
    <dbReference type="NCBI Taxonomy" id="13427"/>
    <lineage>
        <taxon>Eukaryota</taxon>
        <taxon>Viridiplantae</taxon>
        <taxon>Streptophyta</taxon>
        <taxon>Embryophyta</taxon>
        <taxon>Tracheophyta</taxon>
        <taxon>Spermatophyta</taxon>
        <taxon>Magnoliopsida</taxon>
        <taxon>eudicotyledons</taxon>
        <taxon>Gunneridae</taxon>
        <taxon>Pentapetalae</taxon>
        <taxon>asterids</taxon>
        <taxon>campanulids</taxon>
        <taxon>Asterales</taxon>
        <taxon>Asteraceae</taxon>
        <taxon>Cichorioideae</taxon>
        <taxon>Cichorieae</taxon>
        <taxon>Cichoriinae</taxon>
        <taxon>Cichorium</taxon>
    </lineage>
</organism>
<comment type="caution">
    <text evidence="1">The sequence shown here is derived from an EMBL/GenBank/DDBJ whole genome shotgun (WGS) entry which is preliminary data.</text>
</comment>
<name>A0ACB9E406_CICIN</name>
<reference evidence="2" key="1">
    <citation type="journal article" date="2022" name="Mol. Ecol. Resour.">
        <title>The genomes of chicory, endive, great burdock and yacon provide insights into Asteraceae palaeo-polyploidization history and plant inulin production.</title>
        <authorList>
            <person name="Fan W."/>
            <person name="Wang S."/>
            <person name="Wang H."/>
            <person name="Wang A."/>
            <person name="Jiang F."/>
            <person name="Liu H."/>
            <person name="Zhao H."/>
            <person name="Xu D."/>
            <person name="Zhang Y."/>
        </authorList>
    </citation>
    <scope>NUCLEOTIDE SEQUENCE [LARGE SCALE GENOMIC DNA]</scope>
    <source>
        <strain evidence="2">cv. Punajuju</strain>
    </source>
</reference>
<protein>
    <submittedName>
        <fullName evidence="1">Uncharacterized protein</fullName>
    </submittedName>
</protein>
<reference evidence="1 2" key="2">
    <citation type="journal article" date="2022" name="Mol. Ecol. Resour.">
        <title>The genomes of chicory, endive, great burdock and yacon provide insights into Asteraceae paleo-polyploidization history and plant inulin production.</title>
        <authorList>
            <person name="Fan W."/>
            <person name="Wang S."/>
            <person name="Wang H."/>
            <person name="Wang A."/>
            <person name="Jiang F."/>
            <person name="Liu H."/>
            <person name="Zhao H."/>
            <person name="Xu D."/>
            <person name="Zhang Y."/>
        </authorList>
    </citation>
    <scope>NUCLEOTIDE SEQUENCE [LARGE SCALE GENOMIC DNA]</scope>
    <source>
        <strain evidence="2">cv. Punajuju</strain>
        <tissue evidence="1">Leaves</tissue>
    </source>
</reference>
<proteinExistence type="predicted"/>
<sequence length="177" mass="20299">MFYPTTKGECWLCLCIKRCLALSQNVCFMQQNQEFSIQNEHSPALPGYKGTRMWRRGADSDGYVANFVESEQVPLIYSSPPEVHQGVSSFNSRLKRKLQESEFWAHCLHQSVSMGQQRLVDFMDPLLSPASNVLNRWFESEVLKATLATDAVIGTTIRKYSNTREWICFATSCDERN</sequence>
<evidence type="ECO:0000313" key="1">
    <source>
        <dbReference type="EMBL" id="KAI3753511.1"/>
    </source>
</evidence>
<evidence type="ECO:0000313" key="2">
    <source>
        <dbReference type="Proteomes" id="UP001055811"/>
    </source>
</evidence>
<gene>
    <name evidence="1" type="ORF">L2E82_25566</name>
</gene>
<dbReference type="Proteomes" id="UP001055811">
    <property type="component" value="Linkage Group LG04"/>
</dbReference>
<keyword evidence="2" id="KW-1185">Reference proteome</keyword>